<dbReference type="AlphaFoldDB" id="A0A432W9Q0"/>
<dbReference type="InterPro" id="IPR011992">
    <property type="entry name" value="EF-hand-dom_pair"/>
</dbReference>
<evidence type="ECO:0000256" key="1">
    <source>
        <dbReference type="SAM" id="MobiDB-lite"/>
    </source>
</evidence>
<keyword evidence="5" id="KW-1185">Reference proteome</keyword>
<accession>A0A432W9Q0</accession>
<evidence type="ECO:0000313" key="4">
    <source>
        <dbReference type="EMBL" id="RUO26829.1"/>
    </source>
</evidence>
<sequence>MNSNILISTLVALGLATVGLTTAVASESASNKETERQVKRDQRFAEIDLNNDGYISEQEFVASAVERAEQRARLMFSRLDEHNKGEISAEEFAAQLDKRGEHKAERRQAMRERAKELRAEGRSLREHKHDGRRHSRSSEHGEH</sequence>
<organism evidence="4 5">
    <name type="scientific">Aliidiomarina minuta</name>
    <dbReference type="NCBI Taxonomy" id="880057"/>
    <lineage>
        <taxon>Bacteria</taxon>
        <taxon>Pseudomonadati</taxon>
        <taxon>Pseudomonadota</taxon>
        <taxon>Gammaproteobacteria</taxon>
        <taxon>Alteromonadales</taxon>
        <taxon>Idiomarinaceae</taxon>
        <taxon>Aliidiomarina</taxon>
    </lineage>
</organism>
<evidence type="ECO:0000259" key="3">
    <source>
        <dbReference type="PROSITE" id="PS50222"/>
    </source>
</evidence>
<protein>
    <recommendedName>
        <fullName evidence="3">EF-hand domain-containing protein</fullName>
    </recommendedName>
</protein>
<evidence type="ECO:0000313" key="5">
    <source>
        <dbReference type="Proteomes" id="UP000288293"/>
    </source>
</evidence>
<reference evidence="4 5" key="1">
    <citation type="journal article" date="2011" name="Front. Microbiol.">
        <title>Genomic signatures of strain selection and enhancement in Bacillus atrophaeus var. globigii, a historical biowarfare simulant.</title>
        <authorList>
            <person name="Gibbons H.S."/>
            <person name="Broomall S.M."/>
            <person name="McNew L.A."/>
            <person name="Daligault H."/>
            <person name="Chapman C."/>
            <person name="Bruce D."/>
            <person name="Karavis M."/>
            <person name="Krepps M."/>
            <person name="McGregor P.A."/>
            <person name="Hong C."/>
            <person name="Park K.H."/>
            <person name="Akmal A."/>
            <person name="Feldman A."/>
            <person name="Lin J.S."/>
            <person name="Chang W.E."/>
            <person name="Higgs B.W."/>
            <person name="Demirev P."/>
            <person name="Lindquist J."/>
            <person name="Liem A."/>
            <person name="Fochler E."/>
            <person name="Read T.D."/>
            <person name="Tapia R."/>
            <person name="Johnson S."/>
            <person name="Bishop-Lilly K.A."/>
            <person name="Detter C."/>
            <person name="Han C."/>
            <person name="Sozhamannan S."/>
            <person name="Rosenzweig C.N."/>
            <person name="Skowronski E.W."/>
        </authorList>
    </citation>
    <scope>NUCLEOTIDE SEQUENCE [LARGE SCALE GENOMIC DNA]</scope>
    <source>
        <strain evidence="4 5">MLST1</strain>
    </source>
</reference>
<dbReference type="OrthoDB" id="6399344at2"/>
<feature type="domain" description="EF-hand" evidence="3">
    <location>
        <begin position="67"/>
        <end position="102"/>
    </location>
</feature>
<dbReference type="SUPFAM" id="SSF47473">
    <property type="entry name" value="EF-hand"/>
    <property type="match status" value="1"/>
</dbReference>
<dbReference type="Proteomes" id="UP000288293">
    <property type="component" value="Unassembled WGS sequence"/>
</dbReference>
<feature type="compositionally biased region" description="Basic and acidic residues" evidence="1">
    <location>
        <begin position="96"/>
        <end position="129"/>
    </location>
</feature>
<feature type="signal peptide" evidence="2">
    <location>
        <begin position="1"/>
        <end position="23"/>
    </location>
</feature>
<feature type="chain" id="PRO_5019537456" description="EF-hand domain-containing protein" evidence="2">
    <location>
        <begin position="24"/>
        <end position="143"/>
    </location>
</feature>
<dbReference type="RefSeq" id="WP_126803643.1">
    <property type="nucleotide sequence ID" value="NZ_PIPL01000001.1"/>
</dbReference>
<gene>
    <name evidence="4" type="ORF">CWE09_09100</name>
</gene>
<dbReference type="GO" id="GO:0005509">
    <property type="term" value="F:calcium ion binding"/>
    <property type="evidence" value="ECO:0007669"/>
    <property type="project" value="InterPro"/>
</dbReference>
<feature type="region of interest" description="Disordered" evidence="1">
    <location>
        <begin position="95"/>
        <end position="143"/>
    </location>
</feature>
<proteinExistence type="predicted"/>
<dbReference type="InterPro" id="IPR002048">
    <property type="entry name" value="EF_hand_dom"/>
</dbReference>
<evidence type="ECO:0000256" key="2">
    <source>
        <dbReference type="SAM" id="SignalP"/>
    </source>
</evidence>
<keyword evidence="2" id="KW-0732">Signal</keyword>
<dbReference type="Pfam" id="PF13499">
    <property type="entry name" value="EF-hand_7"/>
    <property type="match status" value="1"/>
</dbReference>
<dbReference type="PROSITE" id="PS50222">
    <property type="entry name" value="EF_HAND_2"/>
    <property type="match status" value="1"/>
</dbReference>
<dbReference type="Gene3D" id="1.10.238.10">
    <property type="entry name" value="EF-hand"/>
    <property type="match status" value="1"/>
</dbReference>
<dbReference type="EMBL" id="PIPL01000001">
    <property type="protein sequence ID" value="RUO26829.1"/>
    <property type="molecule type" value="Genomic_DNA"/>
</dbReference>
<name>A0A432W9Q0_9GAMM</name>
<comment type="caution">
    <text evidence="4">The sequence shown here is derived from an EMBL/GenBank/DDBJ whole genome shotgun (WGS) entry which is preliminary data.</text>
</comment>